<evidence type="ECO:0000313" key="2">
    <source>
        <dbReference type="Proteomes" id="UP000828390"/>
    </source>
</evidence>
<protein>
    <submittedName>
        <fullName evidence="1">Uncharacterized protein</fullName>
    </submittedName>
</protein>
<gene>
    <name evidence="1" type="ORF">DPMN_012053</name>
</gene>
<reference evidence="1" key="2">
    <citation type="submission" date="2020-11" db="EMBL/GenBank/DDBJ databases">
        <authorList>
            <person name="McCartney M.A."/>
            <person name="Auch B."/>
            <person name="Kono T."/>
            <person name="Mallez S."/>
            <person name="Becker A."/>
            <person name="Gohl D.M."/>
            <person name="Silverstein K.A.T."/>
            <person name="Koren S."/>
            <person name="Bechman K.B."/>
            <person name="Herman A."/>
            <person name="Abrahante J.E."/>
            <person name="Garbe J."/>
        </authorList>
    </citation>
    <scope>NUCLEOTIDE SEQUENCE</scope>
    <source>
        <strain evidence="1">Duluth1</strain>
        <tissue evidence="1">Whole animal</tissue>
    </source>
</reference>
<evidence type="ECO:0000313" key="1">
    <source>
        <dbReference type="EMBL" id="KAH3888032.1"/>
    </source>
</evidence>
<dbReference type="AlphaFoldDB" id="A0A9D4S311"/>
<sequence>MYGIDTILRSGMTPQVPVNPRFCRRTQSVCAALLVRWPLASVILRRLLVCVLMVGMAVQEPDESIRVSSLTVGCTETTTCHTTVDRLSGS</sequence>
<keyword evidence="2" id="KW-1185">Reference proteome</keyword>
<reference evidence="1" key="1">
    <citation type="journal article" date="2019" name="bioRxiv">
        <title>The Genome of the Zebra Mussel, Dreissena polymorpha: A Resource for Invasive Species Research.</title>
        <authorList>
            <person name="McCartney M.A."/>
            <person name="Auch B."/>
            <person name="Kono T."/>
            <person name="Mallez S."/>
            <person name="Zhang Y."/>
            <person name="Obille A."/>
            <person name="Becker A."/>
            <person name="Abrahante J.E."/>
            <person name="Garbe J."/>
            <person name="Badalamenti J.P."/>
            <person name="Herman A."/>
            <person name="Mangelson H."/>
            <person name="Liachko I."/>
            <person name="Sullivan S."/>
            <person name="Sone E.D."/>
            <person name="Koren S."/>
            <person name="Silverstein K.A.T."/>
            <person name="Beckman K.B."/>
            <person name="Gohl D.M."/>
        </authorList>
    </citation>
    <scope>NUCLEOTIDE SEQUENCE</scope>
    <source>
        <strain evidence="1">Duluth1</strain>
        <tissue evidence="1">Whole animal</tissue>
    </source>
</reference>
<organism evidence="1 2">
    <name type="scientific">Dreissena polymorpha</name>
    <name type="common">Zebra mussel</name>
    <name type="synonym">Mytilus polymorpha</name>
    <dbReference type="NCBI Taxonomy" id="45954"/>
    <lineage>
        <taxon>Eukaryota</taxon>
        <taxon>Metazoa</taxon>
        <taxon>Spiralia</taxon>
        <taxon>Lophotrochozoa</taxon>
        <taxon>Mollusca</taxon>
        <taxon>Bivalvia</taxon>
        <taxon>Autobranchia</taxon>
        <taxon>Heteroconchia</taxon>
        <taxon>Euheterodonta</taxon>
        <taxon>Imparidentia</taxon>
        <taxon>Neoheterodontei</taxon>
        <taxon>Myida</taxon>
        <taxon>Dreissenoidea</taxon>
        <taxon>Dreissenidae</taxon>
        <taxon>Dreissena</taxon>
    </lineage>
</organism>
<dbReference type="Proteomes" id="UP000828390">
    <property type="component" value="Unassembled WGS sequence"/>
</dbReference>
<accession>A0A9D4S311</accession>
<comment type="caution">
    <text evidence="1">The sequence shown here is derived from an EMBL/GenBank/DDBJ whole genome shotgun (WGS) entry which is preliminary data.</text>
</comment>
<proteinExistence type="predicted"/>
<dbReference type="EMBL" id="JAIWYP010000001">
    <property type="protein sequence ID" value="KAH3888032.1"/>
    <property type="molecule type" value="Genomic_DNA"/>
</dbReference>
<name>A0A9D4S311_DREPO</name>